<dbReference type="AlphaFoldDB" id="A0A4Q5N4Q8"/>
<name>A0A4Q5N4Q8_9MICO</name>
<dbReference type="Pfam" id="PF02195">
    <property type="entry name" value="ParB_N"/>
    <property type="match status" value="1"/>
</dbReference>
<evidence type="ECO:0000313" key="5">
    <source>
        <dbReference type="Proteomes" id="UP000293764"/>
    </source>
</evidence>
<dbReference type="Pfam" id="PF13384">
    <property type="entry name" value="HTH_23"/>
    <property type="match status" value="1"/>
</dbReference>
<sequence length="287" mass="31348">MVPVESSERVDQGGTSVGGSGTSSGVTTVTHVQVDRIRPEDGLGRKRDREGHLELQRSIRQFGVLTPITVRPAGDGTDDYLLIKGQGRTLACRILGMQEIPAIVVDEAYGQDEKVRQFLVENVARLRMRPVDRALLIRRAREDGEETTEIARRFGVTATTVRRLLAQFEGASTTEVAALRSGEISLSLHAVIARHVDPGERDDAVRVVSGADIRTKELDAIFVGLGWSELTTLGLTQRAQRMALLSWACYSIANLPGGTVRDRIRGLATHFPLEFEPDGATLALVSR</sequence>
<evidence type="ECO:0000313" key="4">
    <source>
        <dbReference type="EMBL" id="RYV50991.1"/>
    </source>
</evidence>
<comment type="similarity">
    <text evidence="1">Belongs to the ParB family.</text>
</comment>
<feature type="region of interest" description="Disordered" evidence="2">
    <location>
        <begin position="1"/>
        <end position="32"/>
    </location>
</feature>
<gene>
    <name evidence="4" type="ORF">EUA98_10815</name>
</gene>
<dbReference type="GO" id="GO:0005694">
    <property type="term" value="C:chromosome"/>
    <property type="evidence" value="ECO:0007669"/>
    <property type="project" value="TreeGrafter"/>
</dbReference>
<dbReference type="GO" id="GO:0003677">
    <property type="term" value="F:DNA binding"/>
    <property type="evidence" value="ECO:0007669"/>
    <property type="project" value="InterPro"/>
</dbReference>
<dbReference type="InterPro" id="IPR004437">
    <property type="entry name" value="ParB/RepB/Spo0J"/>
</dbReference>
<evidence type="ECO:0000259" key="3">
    <source>
        <dbReference type="SMART" id="SM00470"/>
    </source>
</evidence>
<protein>
    <submittedName>
        <fullName evidence="4">ParB/RepB/Spo0J family partition protein</fullName>
    </submittedName>
</protein>
<dbReference type="SUPFAM" id="SSF109709">
    <property type="entry name" value="KorB DNA-binding domain-like"/>
    <property type="match status" value="1"/>
</dbReference>
<comment type="caution">
    <text evidence="4">The sequence shown here is derived from an EMBL/GenBank/DDBJ whole genome shotgun (WGS) entry which is preliminary data.</text>
</comment>
<dbReference type="OrthoDB" id="3176965at2"/>
<dbReference type="PANTHER" id="PTHR33375:SF1">
    <property type="entry name" value="CHROMOSOME-PARTITIONING PROTEIN PARB-RELATED"/>
    <property type="match status" value="1"/>
</dbReference>
<evidence type="ECO:0000256" key="2">
    <source>
        <dbReference type="SAM" id="MobiDB-lite"/>
    </source>
</evidence>
<dbReference type="Proteomes" id="UP000293764">
    <property type="component" value="Unassembled WGS sequence"/>
</dbReference>
<dbReference type="InterPro" id="IPR050336">
    <property type="entry name" value="Chromosome_partition/occlusion"/>
</dbReference>
<feature type="domain" description="ParB-like N-terminal" evidence="3">
    <location>
        <begin position="30"/>
        <end position="123"/>
    </location>
</feature>
<dbReference type="EMBL" id="SDWW01000023">
    <property type="protein sequence ID" value="RYV50991.1"/>
    <property type="molecule type" value="Genomic_DNA"/>
</dbReference>
<dbReference type="PANTHER" id="PTHR33375">
    <property type="entry name" value="CHROMOSOME-PARTITIONING PROTEIN PARB-RELATED"/>
    <property type="match status" value="1"/>
</dbReference>
<dbReference type="SUPFAM" id="SSF110849">
    <property type="entry name" value="ParB/Sulfiredoxin"/>
    <property type="match status" value="1"/>
</dbReference>
<dbReference type="NCBIfam" id="TIGR00180">
    <property type="entry name" value="parB_part"/>
    <property type="match status" value="1"/>
</dbReference>
<evidence type="ECO:0000256" key="1">
    <source>
        <dbReference type="ARBA" id="ARBA00006295"/>
    </source>
</evidence>
<reference evidence="4 5" key="1">
    <citation type="submission" date="2019-01" db="EMBL/GenBank/DDBJ databases">
        <title>Novel species of Cellulomonas.</title>
        <authorList>
            <person name="Liu Q."/>
            <person name="Xin Y.-H."/>
        </authorList>
    </citation>
    <scope>NUCLEOTIDE SEQUENCE [LARGE SCALE GENOMIC DNA]</scope>
    <source>
        <strain evidence="4 5">HLT2-17</strain>
    </source>
</reference>
<dbReference type="InterPro" id="IPR036086">
    <property type="entry name" value="ParB/Sulfiredoxin_sf"/>
</dbReference>
<dbReference type="InterPro" id="IPR003115">
    <property type="entry name" value="ParB_N"/>
</dbReference>
<accession>A0A4Q5N4Q8</accession>
<feature type="compositionally biased region" description="Basic and acidic residues" evidence="2">
    <location>
        <begin position="1"/>
        <end position="11"/>
    </location>
</feature>
<keyword evidence="5" id="KW-1185">Reference proteome</keyword>
<dbReference type="SMART" id="SM00470">
    <property type="entry name" value="ParB"/>
    <property type="match status" value="1"/>
</dbReference>
<dbReference type="Gene3D" id="1.10.10.2830">
    <property type="match status" value="1"/>
</dbReference>
<dbReference type="Gene3D" id="3.90.1530.30">
    <property type="match status" value="1"/>
</dbReference>
<proteinExistence type="inferred from homology"/>
<organism evidence="4 5">
    <name type="scientific">Pengzhenrongella frigida</name>
    <dbReference type="NCBI Taxonomy" id="1259133"/>
    <lineage>
        <taxon>Bacteria</taxon>
        <taxon>Bacillati</taxon>
        <taxon>Actinomycetota</taxon>
        <taxon>Actinomycetes</taxon>
        <taxon>Micrococcales</taxon>
        <taxon>Pengzhenrongella</taxon>
    </lineage>
</organism>
<dbReference type="GO" id="GO:0007059">
    <property type="term" value="P:chromosome segregation"/>
    <property type="evidence" value="ECO:0007669"/>
    <property type="project" value="TreeGrafter"/>
</dbReference>